<dbReference type="InterPro" id="IPR039883">
    <property type="entry name" value="Fcf2/DNTTIP2"/>
</dbReference>
<dbReference type="InterPro" id="IPR014810">
    <property type="entry name" value="Fcf2_C"/>
</dbReference>
<evidence type="ECO:0000256" key="1">
    <source>
        <dbReference type="ARBA" id="ARBA00004604"/>
    </source>
</evidence>
<comment type="subcellular location">
    <subcellularLocation>
        <location evidence="1">Nucleus</location>
        <location evidence="1">Nucleolus</location>
    </subcellularLocation>
</comment>
<accession>A0A0R3UQU1</accession>
<gene>
    <name evidence="4" type="ORF">MCOS_LOCUS10247</name>
</gene>
<keyword evidence="2" id="KW-0539">Nucleus</keyword>
<dbReference type="Proteomes" id="UP000267029">
    <property type="component" value="Unassembled WGS sequence"/>
</dbReference>
<dbReference type="GO" id="GO:0006396">
    <property type="term" value="P:RNA processing"/>
    <property type="evidence" value="ECO:0007669"/>
    <property type="project" value="TreeGrafter"/>
</dbReference>
<protein>
    <recommendedName>
        <fullName evidence="3">Fcf2 pre-rRNA processing C-terminal domain-containing protein</fullName>
    </recommendedName>
</protein>
<dbReference type="PANTHER" id="PTHR21686:SF12">
    <property type="entry name" value="DEOXYNUCLEOTIDYLTRANSFERASE TERMINAL-INTERACTING PROTEIN 2"/>
    <property type="match status" value="1"/>
</dbReference>
<evidence type="ECO:0000313" key="5">
    <source>
        <dbReference type="Proteomes" id="UP000267029"/>
    </source>
</evidence>
<dbReference type="PANTHER" id="PTHR21686">
    <property type="entry name" value="DEOXYNUCLEOTIDYLTRANSFERASE TERMINAL-INTERACTING PROTEIN 2"/>
    <property type="match status" value="1"/>
</dbReference>
<evidence type="ECO:0000256" key="2">
    <source>
        <dbReference type="ARBA" id="ARBA00023242"/>
    </source>
</evidence>
<dbReference type="Pfam" id="PF08698">
    <property type="entry name" value="Fcf2"/>
    <property type="match status" value="1"/>
</dbReference>
<dbReference type="AlphaFoldDB" id="A0A0R3UQU1"/>
<dbReference type="STRING" id="53468.A0A0R3UQU1"/>
<reference evidence="4 5" key="1">
    <citation type="submission" date="2018-10" db="EMBL/GenBank/DDBJ databases">
        <authorList>
            <consortium name="Pathogen Informatics"/>
        </authorList>
    </citation>
    <scope>NUCLEOTIDE SEQUENCE [LARGE SCALE GENOMIC DNA]</scope>
</reference>
<organism evidence="4 5">
    <name type="scientific">Mesocestoides corti</name>
    <name type="common">Flatworm</name>
    <dbReference type="NCBI Taxonomy" id="53468"/>
    <lineage>
        <taxon>Eukaryota</taxon>
        <taxon>Metazoa</taxon>
        <taxon>Spiralia</taxon>
        <taxon>Lophotrochozoa</taxon>
        <taxon>Platyhelminthes</taxon>
        <taxon>Cestoda</taxon>
        <taxon>Eucestoda</taxon>
        <taxon>Cyclophyllidea</taxon>
        <taxon>Mesocestoididae</taxon>
        <taxon>Mesocestoides</taxon>
    </lineage>
</organism>
<feature type="domain" description="Fcf2 pre-rRNA processing C-terminal" evidence="3">
    <location>
        <begin position="119"/>
        <end position="207"/>
    </location>
</feature>
<sequence length="244" mass="28283">MDVPEDDLVVFSGPRLWKPPVSLTDCSSEYLKDNPIPYYLLKNPFGKAKTKKISPAFEKQIWDGLGILNNPESKIEMVDVVDLAPESITNIPQSLYYAKSVPPIQSRREVKRERKALRKAKLSKWFDLPRGDLTQENKDDLEIISKRRVLGLDLHTRKADGRRTHFQVGTVVDDPGSFYDRIPRKQRKKNLVDELLANAEYMKKQRRQYAILQKAQQERRAAILRKKKQQLKKAGKTKTVEINE</sequence>
<evidence type="ECO:0000313" key="4">
    <source>
        <dbReference type="EMBL" id="VDD84244.1"/>
    </source>
</evidence>
<dbReference type="EMBL" id="UXSR01006099">
    <property type="protein sequence ID" value="VDD84244.1"/>
    <property type="molecule type" value="Genomic_DNA"/>
</dbReference>
<dbReference type="GO" id="GO:0005730">
    <property type="term" value="C:nucleolus"/>
    <property type="evidence" value="ECO:0007669"/>
    <property type="project" value="UniProtKB-SubCell"/>
</dbReference>
<keyword evidence="5" id="KW-1185">Reference proteome</keyword>
<dbReference type="OrthoDB" id="427886at2759"/>
<name>A0A0R3UQU1_MESCO</name>
<dbReference type="GO" id="GO:0003723">
    <property type="term" value="F:RNA binding"/>
    <property type="evidence" value="ECO:0007669"/>
    <property type="project" value="TreeGrafter"/>
</dbReference>
<proteinExistence type="predicted"/>
<evidence type="ECO:0000259" key="3">
    <source>
        <dbReference type="Pfam" id="PF08698"/>
    </source>
</evidence>